<keyword evidence="8" id="KW-0012">Acyltransferase</keyword>
<dbReference type="InterPro" id="IPR032821">
    <property type="entry name" value="PKS_assoc"/>
</dbReference>
<dbReference type="Pfam" id="PF00109">
    <property type="entry name" value="ketoacyl-synt"/>
    <property type="match status" value="3"/>
</dbReference>
<evidence type="ECO:0000256" key="6">
    <source>
        <dbReference type="ARBA" id="ARBA00023194"/>
    </source>
</evidence>
<accession>A0AA90H9X4</accession>
<dbReference type="SMART" id="SM01294">
    <property type="entry name" value="PKS_PP_betabranch"/>
    <property type="match status" value="2"/>
</dbReference>
<dbReference type="PROSITE" id="PS52004">
    <property type="entry name" value="KS3_2"/>
    <property type="match status" value="3"/>
</dbReference>
<dbReference type="InterPro" id="IPR049552">
    <property type="entry name" value="PKS_DH_N"/>
</dbReference>
<feature type="region of interest" description="C-terminal hotdog fold" evidence="9">
    <location>
        <begin position="1064"/>
        <end position="1219"/>
    </location>
</feature>
<evidence type="ECO:0000256" key="1">
    <source>
        <dbReference type="ARBA" id="ARBA00001957"/>
    </source>
</evidence>
<protein>
    <submittedName>
        <fullName evidence="13">SDR family NAD(P)-dependent oxidoreductase</fullName>
    </submittedName>
</protein>
<dbReference type="InterPro" id="IPR018201">
    <property type="entry name" value="Ketoacyl_synth_AS"/>
</dbReference>
<gene>
    <name evidence="13" type="ORF">POF50_032010</name>
</gene>
<dbReference type="FunFam" id="3.40.366.10:FF:000002">
    <property type="entry name" value="Probable polyketide synthase 2"/>
    <property type="match status" value="3"/>
</dbReference>
<dbReference type="FunFam" id="3.40.47.10:FF:000019">
    <property type="entry name" value="Polyketide synthase type I"/>
    <property type="match status" value="3"/>
</dbReference>
<dbReference type="InterPro" id="IPR020843">
    <property type="entry name" value="ER"/>
</dbReference>
<dbReference type="Pfam" id="PF13602">
    <property type="entry name" value="ADH_zinc_N_2"/>
    <property type="match status" value="1"/>
</dbReference>
<dbReference type="GO" id="GO:0016491">
    <property type="term" value="F:oxidoreductase activity"/>
    <property type="evidence" value="ECO:0007669"/>
    <property type="project" value="InterPro"/>
</dbReference>
<feature type="domain" description="Ketosynthase family 3 (KS3)" evidence="11">
    <location>
        <begin position="2051"/>
        <end position="2476"/>
    </location>
</feature>
<proteinExistence type="predicted"/>
<dbReference type="Gene3D" id="3.90.180.10">
    <property type="entry name" value="Medium-chain alcohol dehydrogenases, catalytic domain"/>
    <property type="match status" value="1"/>
</dbReference>
<dbReference type="Pfam" id="PF14765">
    <property type="entry name" value="PS-DH"/>
    <property type="match status" value="1"/>
</dbReference>
<evidence type="ECO:0000256" key="3">
    <source>
        <dbReference type="ARBA" id="ARBA00022450"/>
    </source>
</evidence>
<dbReference type="InterPro" id="IPR055123">
    <property type="entry name" value="SpnB-like_Rossmann"/>
</dbReference>
<dbReference type="SUPFAM" id="SSF55048">
    <property type="entry name" value="Probable ACP-binding domain of malonyl-CoA ACP transacylase"/>
    <property type="match status" value="3"/>
</dbReference>
<dbReference type="InterPro" id="IPR013968">
    <property type="entry name" value="PKS_KR"/>
</dbReference>
<feature type="domain" description="Ketosynthase family 3 (KS3)" evidence="11">
    <location>
        <begin position="3563"/>
        <end position="3980"/>
    </location>
</feature>
<dbReference type="InterPro" id="IPR011032">
    <property type="entry name" value="GroES-like_sf"/>
</dbReference>
<feature type="domain" description="Ketosynthase family 3 (KS3)" evidence="11">
    <location>
        <begin position="33"/>
        <end position="459"/>
    </location>
</feature>
<dbReference type="GO" id="GO:0006633">
    <property type="term" value="P:fatty acid biosynthetic process"/>
    <property type="evidence" value="ECO:0007669"/>
    <property type="project" value="InterPro"/>
</dbReference>
<dbReference type="InterPro" id="IPR049900">
    <property type="entry name" value="PKS_mFAS_DH"/>
</dbReference>
<dbReference type="PROSITE" id="PS52019">
    <property type="entry name" value="PKS_MFAS_DH"/>
    <property type="match status" value="1"/>
</dbReference>
<feature type="region of interest" description="N-terminal hotdog fold" evidence="9">
    <location>
        <begin position="928"/>
        <end position="1051"/>
    </location>
</feature>
<dbReference type="InterPro" id="IPR001227">
    <property type="entry name" value="Ac_transferase_dom_sf"/>
</dbReference>
<dbReference type="GO" id="GO:0031177">
    <property type="term" value="F:phosphopantetheine binding"/>
    <property type="evidence" value="ECO:0007669"/>
    <property type="project" value="InterPro"/>
</dbReference>
<dbReference type="SMART" id="SM00829">
    <property type="entry name" value="PKS_ER"/>
    <property type="match status" value="1"/>
</dbReference>
<dbReference type="SMART" id="SM00825">
    <property type="entry name" value="PKS_KS"/>
    <property type="match status" value="3"/>
</dbReference>
<keyword evidence="5" id="KW-0808">Transferase</keyword>
<dbReference type="InterPro" id="IPR014031">
    <property type="entry name" value="Ketoacyl_synth_C"/>
</dbReference>
<feature type="non-terminal residue" evidence="13">
    <location>
        <position position="4387"/>
    </location>
</feature>
<reference evidence="13" key="1">
    <citation type="submission" date="2023-05" db="EMBL/GenBank/DDBJ databases">
        <title>Streptantibioticus silvisoli sp. nov., acidotolerant actinomycetes 1 from pine litter.</title>
        <authorList>
            <person name="Swiecimska M."/>
            <person name="Golinska P."/>
            <person name="Sangal V."/>
            <person name="Wachnowicz B."/>
            <person name="Goodfellow M."/>
        </authorList>
    </citation>
    <scope>NUCLEOTIDE SEQUENCE</scope>
    <source>
        <strain evidence="13">SL13</strain>
    </source>
</reference>
<dbReference type="Gene3D" id="3.10.129.110">
    <property type="entry name" value="Polyketide synthase dehydratase"/>
    <property type="match status" value="1"/>
</dbReference>
<dbReference type="InterPro" id="IPR016036">
    <property type="entry name" value="Malonyl_transacylase_ACP-bd"/>
</dbReference>
<dbReference type="Gene3D" id="3.30.70.3290">
    <property type="match status" value="3"/>
</dbReference>
<evidence type="ECO:0000256" key="2">
    <source>
        <dbReference type="ARBA" id="ARBA00004792"/>
    </source>
</evidence>
<dbReference type="PROSITE" id="PS00012">
    <property type="entry name" value="PHOSPHOPANTETHEINE"/>
    <property type="match status" value="2"/>
</dbReference>
<dbReference type="InterPro" id="IPR020807">
    <property type="entry name" value="PKS_DH"/>
</dbReference>
<dbReference type="Pfam" id="PF00550">
    <property type="entry name" value="PP-binding"/>
    <property type="match status" value="2"/>
</dbReference>
<organism evidence="13">
    <name type="scientific">Streptantibioticus silvisoli</name>
    <dbReference type="NCBI Taxonomy" id="2705255"/>
    <lineage>
        <taxon>Bacteria</taxon>
        <taxon>Bacillati</taxon>
        <taxon>Actinomycetota</taxon>
        <taxon>Actinomycetes</taxon>
        <taxon>Kitasatosporales</taxon>
        <taxon>Streptomycetaceae</taxon>
        <taxon>Streptantibioticus</taxon>
    </lineage>
</organism>
<dbReference type="FunFam" id="1.10.1200.10:FF:000007">
    <property type="entry name" value="Probable polyketide synthase pks17"/>
    <property type="match status" value="2"/>
</dbReference>
<dbReference type="Pfam" id="PF08990">
    <property type="entry name" value="Docking"/>
    <property type="match status" value="1"/>
</dbReference>
<dbReference type="InterPro" id="IPR036291">
    <property type="entry name" value="NAD(P)-bd_dom_sf"/>
</dbReference>
<keyword evidence="3" id="KW-0596">Phosphopantetheine</keyword>
<dbReference type="InterPro" id="IPR020841">
    <property type="entry name" value="PKS_Beta-ketoAc_synthase_dom"/>
</dbReference>
<keyword evidence="4" id="KW-0597">Phosphoprotein</keyword>
<evidence type="ECO:0000256" key="7">
    <source>
        <dbReference type="ARBA" id="ARBA00023268"/>
    </source>
</evidence>
<dbReference type="GO" id="GO:0004312">
    <property type="term" value="F:fatty acid synthase activity"/>
    <property type="evidence" value="ECO:0007669"/>
    <property type="project" value="TreeGrafter"/>
</dbReference>
<dbReference type="Gene3D" id="6.10.140.1830">
    <property type="match status" value="1"/>
</dbReference>
<evidence type="ECO:0000256" key="9">
    <source>
        <dbReference type="PROSITE-ProRule" id="PRU01363"/>
    </source>
</evidence>
<feature type="domain" description="Carrier" evidence="10">
    <location>
        <begin position="3470"/>
        <end position="3545"/>
    </location>
</feature>
<dbReference type="Pfam" id="PF00698">
    <property type="entry name" value="Acyl_transf_1"/>
    <property type="match status" value="3"/>
</dbReference>
<dbReference type="Pfam" id="PF21089">
    <property type="entry name" value="PKS_DH_N"/>
    <property type="match status" value="1"/>
</dbReference>
<dbReference type="Gene3D" id="3.40.47.10">
    <property type="match status" value="3"/>
</dbReference>
<dbReference type="GO" id="GO:0033068">
    <property type="term" value="P:macrolide biosynthetic process"/>
    <property type="evidence" value="ECO:0007669"/>
    <property type="project" value="UniProtKB-ARBA"/>
</dbReference>
<dbReference type="SUPFAM" id="SSF52151">
    <property type="entry name" value="FabD/lysophospholipase-like"/>
    <property type="match status" value="3"/>
</dbReference>
<dbReference type="PROSITE" id="PS01162">
    <property type="entry name" value="QOR_ZETA_CRYSTAL"/>
    <property type="match status" value="1"/>
</dbReference>
<dbReference type="InterPro" id="IPR009081">
    <property type="entry name" value="PP-bd_ACP"/>
</dbReference>
<dbReference type="SUPFAM" id="SSF47336">
    <property type="entry name" value="ACP-like"/>
    <property type="match status" value="2"/>
</dbReference>
<comment type="cofactor">
    <cofactor evidence="1">
        <name>pantetheine 4'-phosphate</name>
        <dbReference type="ChEBI" id="CHEBI:47942"/>
    </cofactor>
</comment>
<dbReference type="PROSITE" id="PS50075">
    <property type="entry name" value="CARRIER"/>
    <property type="match status" value="2"/>
</dbReference>
<sequence>MSNEEKLVEHLRWMTGELRQVRQRLRDAEEHDTEPIAIIGMSCRFPGSVRTPEALWRLVSDGTDAIAGFPDDRGWDLATLFDDDPDKHGTSYGREGGFLADAADFDAALFDISPREALAMDPQQRLLLQTCWEAFERAGIDPMSLRGSRTGVFAGTNGQDYATLMFGNPDVSDGYLATGSAASVMSGRVSYSFGLEGPAVTVDTACSSSLVALHLAMQSLRKDECGLALVSGATVMATPTAFVEFSRQRGLAPDGRCKAFGAGADGTGWGEGVGVLLVERLSEARRNGHPVLAVVRGSAVNQDGASNGLTAPNGPSQQRVIRQALAGAGLTPADIDAVEAHGTGTTLGDPIEAQALLAVYGQDRPADRPLWLGSVKSNIGHTQAAAGVAGVIKMVMALRHGELPATLHADEPSPHVDWSAGTVRLLTEGRPWTGTDTPRRAGVSSFGVSGTNAHVILEQAPEPEPATDAAPAAGQPSLVPLLLSARSEESLRGQADRLRSFLSDPARSDLADTAFSLATTRATLERRAVVWAPDRDAALVRLAAVARGERVPGAVTGTSSPGRTAFLFTGQGAQRVGMGAELYAAFPVFAQALDAVCARLDGELDRPLRDVMFGDAELLNRTVFTQAALFALEVALFRLWESWGVTPDFLLGHSIGELTAAHVAGVLSLDDACVLVAARGRLMQALPAGGAMLAVEAAEAEIAAEIAERPEVDVAAVNGPSAVVVSGDEEVVAELETAWRAAGRRVKRLTVSHAFHSPRMTAMLDEFAAVAGRLTFEAPRIPIVSNVTGEVADPAEIRTPGYWVRHVRQAVRFADGVATLTAKGATRFVELGPDGVLTAMAQLCLDDAGRTGLIAALRDGRAETDSLCEALARAHAHGVRIDWPALLRPAGGRRIDLPTYAFEPRSYWPDARVFSGDMASVGLGAADHPLLGAAVSLASGDGVLLTGRLSTGTHPWLADHVVTDRVLLPGTAFVELALRAGEQVGCTRLEDLTLEAPLVLPERGATQIQVSVGAAADSGARTVEIYSRPDGEDTGWLRNAAGLLTDEDTAPERLDLTAWPPAGAEPVDLTGFYDRAARAGYRYGPVFQGLRSAWRVDGDLCAEVELPQGARRDAALHGLHPALLDAALHGTGLIGEAGLPFSWTGVSLFAAGASTLRVRLSRISGDAVRVRAFDATGGAVVSVDSLVLRTADSLRGPGAAAADALFGLTWSRATLEAAPGPALGALDEVARADADGDLAVRVPDGGVAEVAGRVLDTVRRWLAGERTGRLVLVTRGAVGVGDGAVPTDLAAAGVWGLARSAQSEHPDRLVLLDADTEPDEGVLGAVLASGEPQVAVRGGVAWVPRLARISSMPVLTVPAEPWRLEPSERGMLEEVAPVPRPGAGPAAGEVRVAMRAAGVNFRDVLLSLGTYPEPGLMGAEGAGVVLEIGAGVTDLAVGDRVFGLFAGGFGPQAVTDARLLARMPDDWSFVRAASVPMAFMTAFYGLFDLGGLAAGQSVLVHAAAGGVGMAAVQLARWAGAEVYATASEPKWPVVRELGVCAERIASSRDLGFEDAFRAASDGRGVDVVLNALAGDFVDASARLLADGGRFVEMGKADVRSPEAFAPAVYRAFDLFDAGLDRLREILRSVLGLFQDGVLDLPPVRAWDVRDVVGAFRLMSSGRHIGKNVLVMPRQLDPQGTVLITGGTGALGALVARHLVSAYGVRHLVLLSRRGGDAPGAGELVAELAELGAGASVVACDVADRAALTGVLAAIPVEHPLTGVVHAAGVVDDGVVESMTPERMDAVLAPKADAARHLHELTSHLDLAMFVMYSSVSATFGSPGQANYATANAVLDALAQQRQADGLAGVSLAWALWERDSAVSGHLSDVDLARAQAGGSALSDAEGLDLFDAALATGLAHLLPMKLDLARLRARIGDNAVPALLRGLVRPRVRRAVTGRPDALADRLAGLPQADQERLLTGLVLGEVAAVLGHGSADAVEPGRAFKELGFDSLTAVELRNRINAVSGLRLPATLVFDHPSPRALVERLRTDLVGGGTARATPARSSAPVADDPVVIVGMGCRFPGGVTSPEDLWRLVTSGSDAISAFPTDRGWDLGALFDTDPERPGTSAARHGGFVYDADQFDAALFGISPREALAMDPQQRMLLESSWEALERTGIAPLSLRGEQVGVFMGVASSLYAIGAPPRPEVEGLSLTGTLTSVASGRIAYTFGFEGPAVSVDTACSSSLVALHLAMQALRNDECRMALVGGATVMATPGIFTEFSRQKGVAADGRCKPFSATADGTGWAEGAGVLVVERLSDARRLGHEVLAVVRGSAVNQDGASNGLTAPNGPSQQRVIRQALAGAGLSASDVDVVEAHGTGTALGDPIEAQALLATYGQDRPADRPLWLGSVKSNIGHTQSAAGVAGVIKMVMALRHEVLPRTLHADEPSPHVDWASGAVELLTGNRPWPSAGTPRRAAVSSFGVSGTNVHTILEQPGTERIERPAQRPPTGWVPPLALSARSADALRAQAERLLAVVTDDEPPTPLDLGFSLTTTRETFDHRAAVVAGTPAETAEALAALAAGHAHRSLTEGRSAGGRTAFLFTGQGAQRVGMGAGLYAAFPVFAEALDAVCVRLDVELGRSVRDVVFGDAELLDRTAYTQAALFGLEVALFRLLESWGVRPDFLLGHSIGEVAAAHVAGVLSLDDACVLVAARGRLMQALPAGGAMLAVEAAEVEIAAEIAERPEVSVAAVNGPSSVVVSGDEDVVAELESVWREAGRRVKRLAVSHAFHSPRMEAMLDEFAAAIGQLAFEVPRLPIVSNLTGRLVDPDEIRTPAYWVRHVRGAVRFADGIGTLHEQGVTTLVELGPDGVLSAMAQQCADFTAVPALRADHDEARSIATALATAYAHGTPVDWTAVFDGRGGRRVALPTYAFQRERYWIDGATAAAAPVTGDGAFTEFWEAVDTEDLTALAGTLGLEGDAPLSTVVPALSAWRRRRQEQSVVDGWCYRVSWTPLPGVAGVAAGRWLVVSAADGGDDGAVAGALRGAGVDVVELTVDASADRTALAERLAAAGPVSGVVSLLGLGTGGVLPTLALVQAMGDTEQRGRLWCVTRGAVSVGRSEAAVSAEQAQVWGLGRVAALEYPQSWGGLIDLPEVMDERAATRVAALLSGTCGEDQVAVRGSGAFGRRLVRARPGNRTGGTAWRPNGTVLITGGTGALGGHVARWAAEHGAARVVLTSRRGPDVPGVAELVAELAAHGTDADVVACDAADREALAAVLAAIPAGQPLTAVVHAAGTVADSAIDALRPEELAAMLRAKAVGATNLDELTAGLALDAFVLFSSIAGVWGSAGQAAYAAANAHLDALARNRAARGLAATSIAWGPWADSGMAAGDEAADYLRRRGLRALPPQLAVDALGRLAGADDPCRTVADVAWDRFAATFTATRPSALFAELPEAGPADTDGTTAASDAAGSQLRARLAALTPAERTRHLLDQVRDTVATVLGHPDPRAIEPWTPFADLGFDSLTAVELRNRLVAATGLSLPTTLAFDHPNVSALAERLVALLTDDPADGEQRDPGPIAADEPIAIVAMSCRLPGGVRNPDELWRLVESGGEGISPFPTDRGWDLSEAGFSYATAGGFLDHATEFDAELFGISPREALAMDPQQRVLLESCWEAFERGGIDPRSVRGDQTGVFIGASNNGYGTAVVLPEAVEGHLLTGSANSVISGRVAYTFGLEGPAVTVDTACSSSLVALHLAAQALRNGECTMALVGGVAVLSTPAAFAEFSKQGGLAGDGRCKPFAAAADGTGWSEGVAVVLVERLSRARLNGHDVLAVVRGSAMNSDGASNGLTAPNGPSQQRVIRRALANAGLTPADIDVVEGHGTGTRLGDPIEAQALLATYGQSHPADRPLRLGSLKSNIGHTQATSGLAGVIKMVMAMRHGVLPKTLHVDAPTPHVDWTSGEVALLTENAPWHADGRPRRAGVSSFGISGTNVHTILEEATPAPAPAAANGEPTSPVPSATLTTLPWVLSAKSDAALRAQAERLGSLVDASVDALAGAGADVAADVASRPLDVAYALATGRAALEHRAVVLGTGPELPVGLSRLANGESGTGVIRGTATPGRTAFLFTGQGAQRVGMGAGLYAEFPVFADALDAVCARLDGELDRPLREVMFGDAAALDQTVYTQAGLFALEVALFRLWESWGVTPDYLLGHSIGEVAAAHVAGVLSLDDACVLVGARGRLMQALPVGGAMLAVEAAEADVVAEVAERPEVSVAAVNGPSSVVVSGDEDVVAELESVWRAAGRRVKRLAVSHAFHSPRMEAMLDEFAAVVAGLTFVAPRLPIVSNLTGRLADAEEIVSPGYWVRHVREAVRFADGVAALHGEGVTRFVELGPDGVLSAMVRQCVES</sequence>
<dbReference type="PANTHER" id="PTHR43775:SF51">
    <property type="entry name" value="INACTIVE PHENOLPHTHIOCEROL SYNTHESIS POLYKETIDE SYNTHASE TYPE I PKS1-RELATED"/>
    <property type="match status" value="1"/>
</dbReference>
<comment type="caution">
    <text evidence="13">The sequence shown here is derived from an EMBL/GenBank/DDBJ whole genome shotgun (WGS) entry which is preliminary data.</text>
</comment>
<dbReference type="FunFam" id="3.40.50.720:FF:000209">
    <property type="entry name" value="Polyketide synthase Pks12"/>
    <property type="match status" value="1"/>
</dbReference>
<dbReference type="InterPro" id="IPR002364">
    <property type="entry name" value="Quin_OxRdtase/zeta-crystal_CS"/>
</dbReference>
<dbReference type="InterPro" id="IPR050091">
    <property type="entry name" value="PKS_NRPS_Biosynth_Enz"/>
</dbReference>
<dbReference type="Pfam" id="PF16197">
    <property type="entry name" value="KAsynt_C_assoc"/>
    <property type="match status" value="3"/>
</dbReference>
<feature type="domain" description="Carrier" evidence="10">
    <location>
        <begin position="1957"/>
        <end position="2032"/>
    </location>
</feature>
<evidence type="ECO:0000256" key="5">
    <source>
        <dbReference type="ARBA" id="ARBA00022679"/>
    </source>
</evidence>
<feature type="active site" description="Proton donor; for dehydratase activity" evidence="9">
    <location>
        <position position="1125"/>
    </location>
</feature>
<dbReference type="SMART" id="SM00823">
    <property type="entry name" value="PKS_PP"/>
    <property type="match status" value="2"/>
</dbReference>
<keyword evidence="6" id="KW-0045">Antibiotic biosynthesis</keyword>
<dbReference type="CDD" id="cd08956">
    <property type="entry name" value="KR_3_FAS_SDR_x"/>
    <property type="match status" value="1"/>
</dbReference>
<dbReference type="InterPro" id="IPR020806">
    <property type="entry name" value="PKS_PP-bd"/>
</dbReference>
<dbReference type="CDD" id="cd00833">
    <property type="entry name" value="PKS"/>
    <property type="match status" value="3"/>
</dbReference>
<dbReference type="InterPro" id="IPR036736">
    <property type="entry name" value="ACP-like_sf"/>
</dbReference>
<dbReference type="SMART" id="SM00827">
    <property type="entry name" value="PKS_AT"/>
    <property type="match status" value="3"/>
</dbReference>
<dbReference type="Pfam" id="PF22953">
    <property type="entry name" value="SpnB_Rossmann"/>
    <property type="match status" value="1"/>
</dbReference>
<name>A0AA90H9X4_9ACTN</name>
<evidence type="ECO:0000259" key="11">
    <source>
        <dbReference type="PROSITE" id="PS52004"/>
    </source>
</evidence>
<dbReference type="NCBIfam" id="NF045894">
    <property type="entry name" value="PKS_plus_SDR"/>
    <property type="match status" value="1"/>
</dbReference>
<dbReference type="InterPro" id="IPR015083">
    <property type="entry name" value="NorB/c/GfsB-D-like_docking"/>
</dbReference>
<dbReference type="SMART" id="SM00826">
    <property type="entry name" value="PKS_DH"/>
    <property type="match status" value="1"/>
</dbReference>
<evidence type="ECO:0000256" key="4">
    <source>
        <dbReference type="ARBA" id="ARBA00022553"/>
    </source>
</evidence>
<dbReference type="Gene3D" id="3.40.50.720">
    <property type="entry name" value="NAD(P)-binding Rossmann-like Domain"/>
    <property type="match status" value="4"/>
</dbReference>
<evidence type="ECO:0000259" key="12">
    <source>
        <dbReference type="PROSITE" id="PS52019"/>
    </source>
</evidence>
<feature type="domain" description="PKS/mFAS DH" evidence="12">
    <location>
        <begin position="928"/>
        <end position="1219"/>
    </location>
</feature>
<dbReference type="PANTHER" id="PTHR43775">
    <property type="entry name" value="FATTY ACID SYNTHASE"/>
    <property type="match status" value="1"/>
</dbReference>
<evidence type="ECO:0000259" key="10">
    <source>
        <dbReference type="PROSITE" id="PS50075"/>
    </source>
</evidence>
<dbReference type="Gene3D" id="1.10.1200.10">
    <property type="entry name" value="ACP-like"/>
    <property type="match status" value="2"/>
</dbReference>
<comment type="pathway">
    <text evidence="2">Antibiotic biosynthesis.</text>
</comment>
<dbReference type="SUPFAM" id="SSF53901">
    <property type="entry name" value="Thiolase-like"/>
    <property type="match status" value="3"/>
</dbReference>
<dbReference type="Gene3D" id="3.40.366.10">
    <property type="entry name" value="Malonyl-Coenzyme A Acyl Carrier Protein, domain 2"/>
    <property type="match status" value="3"/>
</dbReference>
<dbReference type="InterPro" id="IPR016035">
    <property type="entry name" value="Acyl_Trfase/lysoPLipase"/>
</dbReference>
<dbReference type="EMBL" id="JABXJJ020000055">
    <property type="protein sequence ID" value="MDI5973915.1"/>
    <property type="molecule type" value="Genomic_DNA"/>
</dbReference>
<keyword evidence="7" id="KW-0511">Multifunctional enzyme</keyword>
<dbReference type="RefSeq" id="WP_282699130.1">
    <property type="nucleotide sequence ID" value="NZ_JABXJJ020000055.1"/>
</dbReference>
<dbReference type="GO" id="GO:0008270">
    <property type="term" value="F:zinc ion binding"/>
    <property type="evidence" value="ECO:0007669"/>
    <property type="project" value="InterPro"/>
</dbReference>
<dbReference type="InterPro" id="IPR042104">
    <property type="entry name" value="PKS_dehydratase_sf"/>
</dbReference>
<dbReference type="InterPro" id="IPR057326">
    <property type="entry name" value="KR_dom"/>
</dbReference>
<dbReference type="SUPFAM" id="SSF51735">
    <property type="entry name" value="NAD(P)-binding Rossmann-fold domains"/>
    <property type="match status" value="5"/>
</dbReference>
<evidence type="ECO:0000313" key="13">
    <source>
        <dbReference type="EMBL" id="MDI5973915.1"/>
    </source>
</evidence>
<dbReference type="SUPFAM" id="SSF50129">
    <property type="entry name" value="GroES-like"/>
    <property type="match status" value="1"/>
</dbReference>
<feature type="active site" description="Proton acceptor; for dehydratase activity" evidence="9">
    <location>
        <position position="960"/>
    </location>
</feature>
<dbReference type="Pfam" id="PF02801">
    <property type="entry name" value="Ketoacyl-synt_C"/>
    <property type="match status" value="3"/>
</dbReference>
<dbReference type="Pfam" id="PF08240">
    <property type="entry name" value="ADH_N"/>
    <property type="match status" value="1"/>
</dbReference>
<dbReference type="InterPro" id="IPR013154">
    <property type="entry name" value="ADH-like_N"/>
</dbReference>
<dbReference type="Pfam" id="PF08659">
    <property type="entry name" value="KR"/>
    <property type="match status" value="2"/>
</dbReference>
<dbReference type="CDD" id="cd05195">
    <property type="entry name" value="enoyl_red"/>
    <property type="match status" value="1"/>
</dbReference>
<dbReference type="InterPro" id="IPR006162">
    <property type="entry name" value="Ppantetheine_attach_site"/>
</dbReference>
<dbReference type="InterPro" id="IPR016039">
    <property type="entry name" value="Thiolase-like"/>
</dbReference>
<dbReference type="InterPro" id="IPR049551">
    <property type="entry name" value="PKS_DH_C"/>
</dbReference>
<dbReference type="InterPro" id="IPR014030">
    <property type="entry name" value="Ketoacyl_synth_N"/>
</dbReference>
<dbReference type="InterPro" id="IPR014043">
    <property type="entry name" value="Acyl_transferase_dom"/>
</dbReference>
<dbReference type="InterPro" id="IPR041618">
    <property type="entry name" value="PKS_DE"/>
</dbReference>
<dbReference type="GO" id="GO:0004315">
    <property type="term" value="F:3-oxoacyl-[acyl-carrier-protein] synthase activity"/>
    <property type="evidence" value="ECO:0007669"/>
    <property type="project" value="InterPro"/>
</dbReference>
<dbReference type="Pfam" id="PF18369">
    <property type="entry name" value="PKS_DE"/>
    <property type="match status" value="1"/>
</dbReference>
<dbReference type="CDD" id="cd08952">
    <property type="entry name" value="KR_1_SDR_x"/>
    <property type="match status" value="1"/>
</dbReference>
<dbReference type="PROSITE" id="PS00606">
    <property type="entry name" value="KS3_1"/>
    <property type="match status" value="3"/>
</dbReference>
<dbReference type="SMART" id="SM00822">
    <property type="entry name" value="PKS_KR"/>
    <property type="match status" value="2"/>
</dbReference>
<evidence type="ECO:0000256" key="8">
    <source>
        <dbReference type="ARBA" id="ARBA00023315"/>
    </source>
</evidence>